<feature type="signal peptide" evidence="6">
    <location>
        <begin position="1"/>
        <end position="16"/>
    </location>
</feature>
<comment type="subcellular location">
    <subcellularLocation>
        <location evidence="1">Cell outer membrane</location>
    </subcellularLocation>
</comment>
<feature type="domain" description="OmpA-like" evidence="7">
    <location>
        <begin position="275"/>
        <end position="392"/>
    </location>
</feature>
<name>A0ABQ2A548_9BACT</name>
<evidence type="ECO:0000256" key="3">
    <source>
        <dbReference type="ARBA" id="ARBA00023237"/>
    </source>
</evidence>
<evidence type="ECO:0000256" key="6">
    <source>
        <dbReference type="SAM" id="SignalP"/>
    </source>
</evidence>
<dbReference type="Pfam" id="PF00691">
    <property type="entry name" value="OmpA"/>
    <property type="match status" value="1"/>
</dbReference>
<protein>
    <recommendedName>
        <fullName evidence="7">OmpA-like domain-containing protein</fullName>
    </recommendedName>
</protein>
<reference evidence="9" key="1">
    <citation type="journal article" date="2019" name="Int. J. Syst. Evol. Microbiol.">
        <title>The Global Catalogue of Microorganisms (GCM) 10K type strain sequencing project: providing services to taxonomists for standard genome sequencing and annotation.</title>
        <authorList>
            <consortium name="The Broad Institute Genomics Platform"/>
            <consortium name="The Broad Institute Genome Sequencing Center for Infectious Disease"/>
            <person name="Wu L."/>
            <person name="Ma J."/>
        </authorList>
    </citation>
    <scope>NUCLEOTIDE SEQUENCE [LARGE SCALE GENOMIC DNA]</scope>
    <source>
        <strain evidence="9">CGMCC 1.14966</strain>
    </source>
</reference>
<dbReference type="Gene3D" id="2.60.40.1120">
    <property type="entry name" value="Carboxypeptidase-like, regulatory domain"/>
    <property type="match status" value="1"/>
</dbReference>
<dbReference type="Proteomes" id="UP000637774">
    <property type="component" value="Unassembled WGS sequence"/>
</dbReference>
<feature type="region of interest" description="Disordered" evidence="5">
    <location>
        <begin position="115"/>
        <end position="134"/>
    </location>
</feature>
<dbReference type="EMBL" id="BMGY01000012">
    <property type="protein sequence ID" value="GGH84625.1"/>
    <property type="molecule type" value="Genomic_DNA"/>
</dbReference>
<dbReference type="PROSITE" id="PS51123">
    <property type="entry name" value="OMPA_2"/>
    <property type="match status" value="1"/>
</dbReference>
<dbReference type="Pfam" id="PF13620">
    <property type="entry name" value="CarboxypepD_reg"/>
    <property type="match status" value="1"/>
</dbReference>
<dbReference type="InterPro" id="IPR006664">
    <property type="entry name" value="OMP_bac"/>
</dbReference>
<accession>A0ABQ2A548</accession>
<dbReference type="InterPro" id="IPR006665">
    <property type="entry name" value="OmpA-like"/>
</dbReference>
<sequence length="392" mass="41585">MNRFLLFLTFSLVAFARPGHTQVATTSLSGSVQSDESKPLPGAAITVIHVPSGMRHAAASDGSGQFIIPNLLVGGPYVMQVGEGGYRPQTMESIFLEKGKSAPFTVTLSKLDAVGNNTPGKNRSARAARTTTTEGLAAESVVGGPVLFSTTTTPTSARSTSSARSVPAARFLPVPQIIPAPAPALPPVSAAVPIPAAPRYARNSRYVPRRTTPPAPDPIVPGRYDAKTGNYFYDTGQPTALKLPGGAVITGVGANSTESYLHHFLNNPAVQVDTVDLTQGWFNFDRVFFDAGKATLTAESVNQLRNVATLLRAYPKARIKLGGYTDSTGTYKVNKLLSDARARTAWASLVEMGISPSRVDARGYGPRYAIASNTSEEGRAQNRRLSVKVLQK</sequence>
<evidence type="ECO:0000256" key="2">
    <source>
        <dbReference type="ARBA" id="ARBA00023136"/>
    </source>
</evidence>
<dbReference type="SUPFAM" id="SSF49452">
    <property type="entry name" value="Starch-binding domain-like"/>
    <property type="match status" value="1"/>
</dbReference>
<keyword evidence="6" id="KW-0732">Signal</keyword>
<evidence type="ECO:0000313" key="9">
    <source>
        <dbReference type="Proteomes" id="UP000637774"/>
    </source>
</evidence>
<dbReference type="PANTHER" id="PTHR30329">
    <property type="entry name" value="STATOR ELEMENT OF FLAGELLAR MOTOR COMPLEX"/>
    <property type="match status" value="1"/>
</dbReference>
<dbReference type="PRINTS" id="PR01021">
    <property type="entry name" value="OMPADOMAIN"/>
</dbReference>
<keyword evidence="9" id="KW-1185">Reference proteome</keyword>
<dbReference type="RefSeq" id="WP_188561628.1">
    <property type="nucleotide sequence ID" value="NZ_BMGY01000012.1"/>
</dbReference>
<dbReference type="PANTHER" id="PTHR30329:SF21">
    <property type="entry name" value="LIPOPROTEIN YIAD-RELATED"/>
    <property type="match status" value="1"/>
</dbReference>
<dbReference type="SUPFAM" id="SSF103088">
    <property type="entry name" value="OmpA-like"/>
    <property type="match status" value="1"/>
</dbReference>
<dbReference type="InterPro" id="IPR013784">
    <property type="entry name" value="Carb-bd-like_fold"/>
</dbReference>
<dbReference type="InterPro" id="IPR036737">
    <property type="entry name" value="OmpA-like_sf"/>
</dbReference>
<dbReference type="InterPro" id="IPR050330">
    <property type="entry name" value="Bact_OuterMem_StrucFunc"/>
</dbReference>
<proteinExistence type="predicted"/>
<evidence type="ECO:0000256" key="5">
    <source>
        <dbReference type="SAM" id="MobiDB-lite"/>
    </source>
</evidence>
<keyword evidence="3" id="KW-0998">Cell outer membrane</keyword>
<keyword evidence="2 4" id="KW-0472">Membrane</keyword>
<dbReference type="Gene3D" id="3.30.1330.60">
    <property type="entry name" value="OmpA-like domain"/>
    <property type="match status" value="1"/>
</dbReference>
<evidence type="ECO:0000259" key="7">
    <source>
        <dbReference type="PROSITE" id="PS51123"/>
    </source>
</evidence>
<comment type="caution">
    <text evidence="8">The sequence shown here is derived from an EMBL/GenBank/DDBJ whole genome shotgun (WGS) entry which is preliminary data.</text>
</comment>
<dbReference type="CDD" id="cd07185">
    <property type="entry name" value="OmpA_C-like"/>
    <property type="match status" value="1"/>
</dbReference>
<gene>
    <name evidence="8" type="ORF">GCM10011495_16980</name>
</gene>
<evidence type="ECO:0000256" key="1">
    <source>
        <dbReference type="ARBA" id="ARBA00004442"/>
    </source>
</evidence>
<evidence type="ECO:0000313" key="8">
    <source>
        <dbReference type="EMBL" id="GGH84625.1"/>
    </source>
</evidence>
<organism evidence="8 9">
    <name type="scientific">Hymenobacter frigidus</name>
    <dbReference type="NCBI Taxonomy" id="1524095"/>
    <lineage>
        <taxon>Bacteria</taxon>
        <taxon>Pseudomonadati</taxon>
        <taxon>Bacteroidota</taxon>
        <taxon>Cytophagia</taxon>
        <taxon>Cytophagales</taxon>
        <taxon>Hymenobacteraceae</taxon>
        <taxon>Hymenobacter</taxon>
    </lineage>
</organism>
<feature type="chain" id="PRO_5045865762" description="OmpA-like domain-containing protein" evidence="6">
    <location>
        <begin position="17"/>
        <end position="392"/>
    </location>
</feature>
<evidence type="ECO:0000256" key="4">
    <source>
        <dbReference type="PROSITE-ProRule" id="PRU00473"/>
    </source>
</evidence>